<evidence type="ECO:0000313" key="1">
    <source>
        <dbReference type="EMBL" id="JAH48168.1"/>
    </source>
</evidence>
<organism evidence="1">
    <name type="scientific">Anguilla anguilla</name>
    <name type="common">European freshwater eel</name>
    <name type="synonym">Muraena anguilla</name>
    <dbReference type="NCBI Taxonomy" id="7936"/>
    <lineage>
        <taxon>Eukaryota</taxon>
        <taxon>Metazoa</taxon>
        <taxon>Chordata</taxon>
        <taxon>Craniata</taxon>
        <taxon>Vertebrata</taxon>
        <taxon>Euteleostomi</taxon>
        <taxon>Actinopterygii</taxon>
        <taxon>Neopterygii</taxon>
        <taxon>Teleostei</taxon>
        <taxon>Anguilliformes</taxon>
        <taxon>Anguillidae</taxon>
        <taxon>Anguilla</taxon>
    </lineage>
</organism>
<name>A0A0E9T647_ANGAN</name>
<accession>A0A0E9T647</accession>
<dbReference type="AlphaFoldDB" id="A0A0E9T647"/>
<protein>
    <submittedName>
        <fullName evidence="1">Uncharacterized protein</fullName>
    </submittedName>
</protein>
<proteinExistence type="predicted"/>
<sequence>MGKQKSFSPLNSPVEAFPVGQLSVCSVCVDWIGECE</sequence>
<reference evidence="1" key="1">
    <citation type="submission" date="2014-11" db="EMBL/GenBank/DDBJ databases">
        <authorList>
            <person name="Amaro Gonzalez C."/>
        </authorList>
    </citation>
    <scope>NUCLEOTIDE SEQUENCE</scope>
</reference>
<reference evidence="1" key="2">
    <citation type="journal article" date="2015" name="Fish Shellfish Immunol.">
        <title>Early steps in the European eel (Anguilla anguilla)-Vibrio vulnificus interaction in the gills: Role of the RtxA13 toxin.</title>
        <authorList>
            <person name="Callol A."/>
            <person name="Pajuelo D."/>
            <person name="Ebbesson L."/>
            <person name="Teles M."/>
            <person name="MacKenzie S."/>
            <person name="Amaro C."/>
        </authorList>
    </citation>
    <scope>NUCLEOTIDE SEQUENCE</scope>
</reference>
<dbReference type="EMBL" id="GBXM01060409">
    <property type="protein sequence ID" value="JAH48168.1"/>
    <property type="molecule type" value="Transcribed_RNA"/>
</dbReference>